<dbReference type="PANTHER" id="PTHR23030">
    <property type="entry name" value="PCD6 INTERACTING PROTEIN-RELATED"/>
    <property type="match status" value="1"/>
</dbReference>
<keyword evidence="1" id="KW-0489">Methyltransferase</keyword>
<dbReference type="PROSITE" id="PS51180">
    <property type="entry name" value="BRO1"/>
    <property type="match status" value="1"/>
</dbReference>
<dbReference type="Proteomes" id="UP000242877">
    <property type="component" value="Unassembled WGS sequence"/>
</dbReference>
<gene>
    <name evidence="6" type="ORF">AAP_02402</name>
</gene>
<name>A0A166P085_9EURO</name>
<proteinExistence type="inferred from homology"/>
<evidence type="ECO:0000256" key="1">
    <source>
        <dbReference type="ARBA" id="ARBA00022603"/>
    </source>
</evidence>
<evidence type="ECO:0000259" key="5">
    <source>
        <dbReference type="PROSITE" id="PS51180"/>
    </source>
</evidence>
<evidence type="ECO:0000256" key="4">
    <source>
        <dbReference type="ARBA" id="ARBA00038154"/>
    </source>
</evidence>
<feature type="domain" description="BRO1" evidence="5">
    <location>
        <begin position="3"/>
        <end position="396"/>
    </location>
</feature>
<dbReference type="Pfam" id="PF00891">
    <property type="entry name" value="Methyltransf_2"/>
    <property type="match status" value="1"/>
</dbReference>
<dbReference type="Pfam" id="PF08100">
    <property type="entry name" value="Dimerisation"/>
    <property type="match status" value="1"/>
</dbReference>
<dbReference type="GO" id="GO:0046983">
    <property type="term" value="F:protein dimerization activity"/>
    <property type="evidence" value="ECO:0007669"/>
    <property type="project" value="InterPro"/>
</dbReference>
<dbReference type="SUPFAM" id="SSF53335">
    <property type="entry name" value="S-adenosyl-L-methionine-dependent methyltransferases"/>
    <property type="match status" value="1"/>
</dbReference>
<evidence type="ECO:0000313" key="7">
    <source>
        <dbReference type="Proteomes" id="UP000242877"/>
    </source>
</evidence>
<keyword evidence="3" id="KW-0949">S-adenosyl-L-methionine</keyword>
<dbReference type="InterPro" id="IPR036390">
    <property type="entry name" value="WH_DNA-bd_sf"/>
</dbReference>
<dbReference type="InterPro" id="IPR029063">
    <property type="entry name" value="SAM-dependent_MTases_sf"/>
</dbReference>
<comment type="similarity">
    <text evidence="4">Belongs to the palA/RIM20 family.</text>
</comment>
<dbReference type="GO" id="GO:0005768">
    <property type="term" value="C:endosome"/>
    <property type="evidence" value="ECO:0007669"/>
    <property type="project" value="TreeGrafter"/>
</dbReference>
<dbReference type="PROSITE" id="PS51683">
    <property type="entry name" value="SAM_OMT_II"/>
    <property type="match status" value="1"/>
</dbReference>
<dbReference type="Gene3D" id="1.20.140.50">
    <property type="entry name" value="alix/aip1 like domains"/>
    <property type="match status" value="2"/>
</dbReference>
<dbReference type="PANTHER" id="PTHR23030:SF39">
    <property type="entry name" value="PROGRAMMED CELL DEATH 6-INTERACTING PROTEIN"/>
    <property type="match status" value="1"/>
</dbReference>
<reference evidence="6 7" key="1">
    <citation type="journal article" date="2016" name="Genome Biol. Evol.">
        <title>Divergent and convergent evolution of fungal pathogenicity.</title>
        <authorList>
            <person name="Shang Y."/>
            <person name="Xiao G."/>
            <person name="Zheng P."/>
            <person name="Cen K."/>
            <person name="Zhan S."/>
            <person name="Wang C."/>
        </authorList>
    </citation>
    <scope>NUCLEOTIDE SEQUENCE [LARGE SCALE GENOMIC DNA]</scope>
    <source>
        <strain evidence="6 7">ARSEF 7405</strain>
    </source>
</reference>
<keyword evidence="7" id="KW-1185">Reference proteome</keyword>
<sequence length="1139" mass="127825">MTTFLLIPFRRSYKLSLSDALKNYISAKYDQHPDMFTEDLLIIDRLRHEAVTVQEPHESGIIKLLTYAAQLKWIGAKFPVDVGADFSWFPALGFNSDRPVTQNNLRFELANVLFNLAALYSQLASSLVASSTDNIKAACKSFCKAAGVIAHLRDDILPDMRAVPPDDMDEMTLRSLEHLMLAQAQECIWRRAVIDEMRDASIARLAIMVSDYYAQAGECAVKSNAISPTWIHQMNAKKWHFESAAQFRQSLDCLEKKKYGEEIARLRESLTCVNEALKETRWVSKLIASDLNGLKARVTDDIKRAEKDNDIIYLNSVPPKSALQAIQRVNMVVSKAPTEVTDAMSMIGEDAPLGTPLFSKLVPYAVHIAASIYTDRRDRLVNQTLVGEIESMTSKLREILTSLNLPGSLQALERPLGLPPSLVAHAEEIRQQDGLNRLYESMQDTSRLKASDKATYNEGAALLLAEKEEDDRLRLKYGTERWTREPSEIAGKKNHKSMKDIQGYLDSAQKSDDLVATKLREVDPILRIMQGSNRELEAYVPSSQKASMTPAREFPMQDISPSQFEDLFEERLHRYDSDRDLLEEEAIAQTKIIEELHDANRAFNNARNNGPAGTAVTSERERALQELENGYLRYKEIISNIETGRKFYNDLARLVGKFKEECKKFVQMRRMEAEHLQSDINNASSMASLSISPEPSAPTPAQGFNHRELYEAKRQLIAATGKFVEIVSDPGDRLMEVTSSYHEARCLHIAAAMKVPEIVAQNGDEGTRIEDISTETGIEKRKLARVLRCLCSAGVFKEVSNGVFANNRISAALVNNEPLRAYIMLFGGLFFTASDQLPRILLDEKTGPSYSVSDAAYTRALGNDDHWAWLEEKQTVESLIKGEDCPYPGPYGTEVNELIKSANGDLKKEVPRPELEIMNLAMIGGGRVTCRAQPFDYPWKDLGKATIVDVGGGVGGFCLQLSKLYPDLSFVIQDREKVVNTGKEEVWPKAQPSRIEEGRVEFQAHDFFTENPVKGADLYWIRHILHDWPDDEAVQILSGVRQSMSPKSKLVLCEQVMNTTVGCEELPNAPSPLPANYGQFIRYSHCRDIGMMCMYNGIERTPAEFVELAKKAGLVIKRILPCRSQVSLVECVLPEAMEA</sequence>
<dbReference type="CDD" id="cd09241">
    <property type="entry name" value="BRO1_ScRim20-like"/>
    <property type="match status" value="1"/>
</dbReference>
<comment type="caution">
    <text evidence="6">The sequence shown here is derived from an EMBL/GenBank/DDBJ whole genome shotgun (WGS) entry which is preliminary data.</text>
</comment>
<evidence type="ECO:0000256" key="3">
    <source>
        <dbReference type="ARBA" id="ARBA00022691"/>
    </source>
</evidence>
<dbReference type="EMBL" id="AZGZ01000008">
    <property type="protein sequence ID" value="KZZ93610.1"/>
    <property type="molecule type" value="Genomic_DNA"/>
</dbReference>
<dbReference type="SUPFAM" id="SSF46785">
    <property type="entry name" value="Winged helix' DNA-binding domain"/>
    <property type="match status" value="1"/>
</dbReference>
<dbReference type="Gene3D" id="1.25.40.280">
    <property type="entry name" value="alix/aip1 like domains"/>
    <property type="match status" value="1"/>
</dbReference>
<dbReference type="AlphaFoldDB" id="A0A166P085"/>
<dbReference type="InterPro" id="IPR036388">
    <property type="entry name" value="WH-like_DNA-bd_sf"/>
</dbReference>
<dbReference type="GO" id="GO:0032259">
    <property type="term" value="P:methylation"/>
    <property type="evidence" value="ECO:0007669"/>
    <property type="project" value="UniProtKB-KW"/>
</dbReference>
<dbReference type="InterPro" id="IPR038499">
    <property type="entry name" value="BRO1_sf"/>
</dbReference>
<dbReference type="SMART" id="SM01041">
    <property type="entry name" value="BRO1"/>
    <property type="match status" value="1"/>
</dbReference>
<dbReference type="OrthoDB" id="64867at2759"/>
<dbReference type="Gene3D" id="1.10.10.10">
    <property type="entry name" value="Winged helix-like DNA-binding domain superfamily/Winged helix DNA-binding domain"/>
    <property type="match status" value="1"/>
</dbReference>
<dbReference type="Pfam" id="PF13949">
    <property type="entry name" value="ALIX_LYPXL_bnd"/>
    <property type="match status" value="2"/>
</dbReference>
<dbReference type="InterPro" id="IPR001077">
    <property type="entry name" value="COMT_C"/>
</dbReference>
<dbReference type="Gene3D" id="3.40.50.150">
    <property type="entry name" value="Vaccinia Virus protein VP39"/>
    <property type="match status" value="1"/>
</dbReference>
<dbReference type="InterPro" id="IPR025304">
    <property type="entry name" value="ALIX_V_dom"/>
</dbReference>
<dbReference type="InterPro" id="IPR016461">
    <property type="entry name" value="COMT-like"/>
</dbReference>
<accession>A0A166P085</accession>
<protein>
    <submittedName>
        <fullName evidence="6">BRO1 domain protein</fullName>
    </submittedName>
</protein>
<evidence type="ECO:0000256" key="2">
    <source>
        <dbReference type="ARBA" id="ARBA00022679"/>
    </source>
</evidence>
<dbReference type="GO" id="GO:0008171">
    <property type="term" value="F:O-methyltransferase activity"/>
    <property type="evidence" value="ECO:0007669"/>
    <property type="project" value="InterPro"/>
</dbReference>
<dbReference type="Pfam" id="PF03097">
    <property type="entry name" value="BRO1"/>
    <property type="match status" value="1"/>
</dbReference>
<keyword evidence="2" id="KW-0808">Transferase</keyword>
<dbReference type="InterPro" id="IPR004328">
    <property type="entry name" value="BRO1_dom"/>
</dbReference>
<evidence type="ECO:0000313" key="6">
    <source>
        <dbReference type="EMBL" id="KZZ93610.1"/>
    </source>
</evidence>
<dbReference type="InterPro" id="IPR012967">
    <property type="entry name" value="COMT_dimerisation"/>
</dbReference>
<dbReference type="VEuPathDB" id="FungiDB:AAP_02402"/>
<organism evidence="6 7">
    <name type="scientific">Ascosphaera apis ARSEF 7405</name>
    <dbReference type="NCBI Taxonomy" id="392613"/>
    <lineage>
        <taxon>Eukaryota</taxon>
        <taxon>Fungi</taxon>
        <taxon>Dikarya</taxon>
        <taxon>Ascomycota</taxon>
        <taxon>Pezizomycotina</taxon>
        <taxon>Eurotiomycetes</taxon>
        <taxon>Eurotiomycetidae</taxon>
        <taxon>Onygenales</taxon>
        <taxon>Ascosphaeraceae</taxon>
        <taxon>Ascosphaera</taxon>
    </lineage>
</organism>